<dbReference type="PANTHER" id="PTHR10566">
    <property type="entry name" value="CHAPERONE-ACTIVITY OF BC1 COMPLEX CABC1 -RELATED"/>
    <property type="match status" value="1"/>
</dbReference>
<evidence type="ECO:0000256" key="1">
    <source>
        <dbReference type="ARBA" id="ARBA00009670"/>
    </source>
</evidence>
<dbReference type="EMBL" id="RJKE01000001">
    <property type="protein sequence ID" value="ROO89758.1"/>
    <property type="molecule type" value="Genomic_DNA"/>
</dbReference>
<dbReference type="RefSeq" id="WP_123668798.1">
    <property type="nucleotide sequence ID" value="NZ_RJKE01000001.1"/>
</dbReference>
<feature type="domain" description="ABC1 atypical kinase-like" evidence="2">
    <location>
        <begin position="136"/>
        <end position="244"/>
    </location>
</feature>
<gene>
    <name evidence="3" type="ORF">EDD29_7465</name>
</gene>
<dbReference type="InterPro" id="IPR004147">
    <property type="entry name" value="ABC1_dom"/>
</dbReference>
<dbReference type="PANTHER" id="PTHR10566:SF113">
    <property type="entry name" value="PROTEIN ACTIVITY OF BC1 COMPLEX KINASE 7, CHLOROPLASTIC"/>
    <property type="match status" value="1"/>
</dbReference>
<proteinExistence type="inferred from homology"/>
<dbReference type="OrthoDB" id="9810277at2"/>
<name>A0A3N1D9J7_9ACTN</name>
<dbReference type="AlphaFoldDB" id="A0A3N1D9J7"/>
<comment type="similarity">
    <text evidence="1">Belongs to the protein kinase superfamily. ADCK protein kinase family.</text>
</comment>
<evidence type="ECO:0000313" key="4">
    <source>
        <dbReference type="Proteomes" id="UP000272400"/>
    </source>
</evidence>
<dbReference type="GO" id="GO:0016301">
    <property type="term" value="F:kinase activity"/>
    <property type="evidence" value="ECO:0007669"/>
    <property type="project" value="UniProtKB-KW"/>
</dbReference>
<evidence type="ECO:0000259" key="2">
    <source>
        <dbReference type="Pfam" id="PF03109"/>
    </source>
</evidence>
<comment type="caution">
    <text evidence="3">The sequence shown here is derived from an EMBL/GenBank/DDBJ whole genome shotgun (WGS) entry which is preliminary data.</text>
</comment>
<evidence type="ECO:0000313" key="3">
    <source>
        <dbReference type="EMBL" id="ROO89758.1"/>
    </source>
</evidence>
<protein>
    <submittedName>
        <fullName evidence="3">Putative unusual protein kinase regulating ubiquinone biosynthesis (AarF/ABC1/UbiB family)</fullName>
    </submittedName>
</protein>
<dbReference type="Proteomes" id="UP000272400">
    <property type="component" value="Unassembled WGS sequence"/>
</dbReference>
<organism evidence="3 4">
    <name type="scientific">Actinocorallia herbida</name>
    <dbReference type="NCBI Taxonomy" id="58109"/>
    <lineage>
        <taxon>Bacteria</taxon>
        <taxon>Bacillati</taxon>
        <taxon>Actinomycetota</taxon>
        <taxon>Actinomycetes</taxon>
        <taxon>Streptosporangiales</taxon>
        <taxon>Thermomonosporaceae</taxon>
        <taxon>Actinocorallia</taxon>
    </lineage>
</organism>
<keyword evidence="3" id="KW-0808">Transferase</keyword>
<sequence>MDADIPSDGRHRDADLEALARVWASPGAPSLGRLARHAFALPAGQIRWALGRLPGTALDGLSGEGALDPSDALDALKNTARDAATGWLRDQLAALGPAGAELAGLLHDAAGLTPRGLADLLHAEPVLPDPVPAHAVRRTLERHLPGAVTEFDAAPLAVSPLHQTHTGVLRDGQAVFLRVLRPGARSGLRDDLRLAANLVAPLTLLPQAETVQPMAVLRSAARRAAEQTDLRHDARNAAELTELLDGRLKGLRLAEPVLESRGAVAYALPDGAVPLAEADANVRAALPGFLALVVETALADGVFHADLRADHLFALPDGTLLLAGCTTAGRLAPHVRRAFLDYVTALFSGDFAGQVDALGRLGAVPDATDRAALEADLRAAPELSPLRLLRGGGDAAKVLGDLASRHHLRLPSPLLGWARALLTYRALTRHLVPDMPFIQALLPLVPRLGEINRRLTAAESG</sequence>
<keyword evidence="3" id="KW-0418">Kinase</keyword>
<keyword evidence="4" id="KW-1185">Reference proteome</keyword>
<accession>A0A3N1D9J7</accession>
<dbReference type="Pfam" id="PF03109">
    <property type="entry name" value="ABC1"/>
    <property type="match status" value="1"/>
</dbReference>
<dbReference type="InterPro" id="IPR050154">
    <property type="entry name" value="UbiB_kinase"/>
</dbReference>
<keyword evidence="3" id="KW-0830">Ubiquinone</keyword>
<reference evidence="3 4" key="1">
    <citation type="submission" date="2018-11" db="EMBL/GenBank/DDBJ databases">
        <title>Sequencing the genomes of 1000 actinobacteria strains.</title>
        <authorList>
            <person name="Klenk H.-P."/>
        </authorList>
    </citation>
    <scope>NUCLEOTIDE SEQUENCE [LARGE SCALE GENOMIC DNA]</scope>
    <source>
        <strain evidence="3 4">DSM 44254</strain>
    </source>
</reference>